<protein>
    <submittedName>
        <fullName evidence="3">Putative copia-2 aa-i</fullName>
    </submittedName>
</protein>
<dbReference type="VEuPathDB" id="VectorBase:AALFPA_044405"/>
<dbReference type="InterPro" id="IPR001878">
    <property type="entry name" value="Znf_CCHC"/>
</dbReference>
<dbReference type="VEuPathDB" id="VectorBase:AALC636_003435"/>
<feature type="domain" description="CCHC-type" evidence="2">
    <location>
        <begin position="210"/>
        <end position="225"/>
    </location>
</feature>
<dbReference type="PANTHER" id="PTHR47481">
    <property type="match status" value="1"/>
</dbReference>
<keyword evidence="1" id="KW-0479">Metal-binding</keyword>
<evidence type="ECO:0000256" key="1">
    <source>
        <dbReference type="PROSITE-ProRule" id="PRU00047"/>
    </source>
</evidence>
<dbReference type="PROSITE" id="PS50158">
    <property type="entry name" value="ZF_CCHC"/>
    <property type="match status" value="1"/>
</dbReference>
<reference evidence="3" key="1">
    <citation type="submission" date="2016-03" db="EMBL/GenBank/DDBJ databases">
        <title>RNAseq analyses of the sensorial organs of adult female Aedes albopictus.</title>
        <authorList>
            <person name="Fabrizio L."/>
            <person name="Ribeiro J.M."/>
            <person name="Arca B."/>
        </authorList>
    </citation>
    <scope>NUCLEOTIDE SEQUENCE</scope>
</reference>
<accession>A0A1W7R5Y6</accession>
<dbReference type="GO" id="GO:0003676">
    <property type="term" value="F:nucleic acid binding"/>
    <property type="evidence" value="ECO:0007669"/>
    <property type="project" value="InterPro"/>
</dbReference>
<dbReference type="VEuPathDB" id="VectorBase:AALF016410"/>
<evidence type="ECO:0000259" key="2">
    <source>
        <dbReference type="PROSITE" id="PS50158"/>
    </source>
</evidence>
<sequence>MDFTKMGFQRLGYDNYETWKLRARQVLTREGLWQYVVNDLPGVEVGSSEWKTKNELALQTIGFLVEDAQLRLIQDAVTAKDAWSRLRTYYIKDSSVGKVALIKKLSKTELSEVGDLRQHLMDLEQLFEKIENAGCRMDEDMKAAFILASLPESYENTVAAIQGRMEVFTMNFVKTKLLEEYDRRTQRGKFEDSKAMVVKAVRKNENKRLCYACGSPEHLIRDCDKLEIMREKTSRSTTAGNRTQTARSAQSDVHSDRHICFAALQEETGDHWYLDSAASTHMTGNTNNLDWHRKTKKQRVILANGDELHSTAVGGVILPAVGADKRPVDVKLNNVVIVPGLSTNLVSVEVITSQGYAILFSSDDCKILKDGEVVVVAQKIGRLYRF</sequence>
<dbReference type="GO" id="GO:0008270">
    <property type="term" value="F:zinc ion binding"/>
    <property type="evidence" value="ECO:0007669"/>
    <property type="project" value="UniProtKB-KW"/>
</dbReference>
<dbReference type="Pfam" id="PF14223">
    <property type="entry name" value="Retrotran_gag_2"/>
    <property type="match status" value="1"/>
</dbReference>
<dbReference type="SMART" id="SM00343">
    <property type="entry name" value="ZnF_C2HC"/>
    <property type="match status" value="1"/>
</dbReference>
<name>A0A1W7R5Y6_AEDAL</name>
<proteinExistence type="predicted"/>
<dbReference type="VEuPathDB" id="VectorBase:AALFPA_053299"/>
<dbReference type="Pfam" id="PF00098">
    <property type="entry name" value="zf-CCHC"/>
    <property type="match status" value="1"/>
</dbReference>
<dbReference type="PANTHER" id="PTHR47481:SF7">
    <property type="entry name" value="CCHC-TYPE DOMAIN-CONTAINING PROTEIN"/>
    <property type="match status" value="1"/>
</dbReference>
<dbReference type="InterPro" id="IPR054722">
    <property type="entry name" value="PolX-like_BBD"/>
</dbReference>
<organism evidence="3">
    <name type="scientific">Aedes albopictus</name>
    <name type="common">Asian tiger mosquito</name>
    <name type="synonym">Stegomyia albopicta</name>
    <dbReference type="NCBI Taxonomy" id="7160"/>
    <lineage>
        <taxon>Eukaryota</taxon>
        <taxon>Metazoa</taxon>
        <taxon>Ecdysozoa</taxon>
        <taxon>Arthropoda</taxon>
        <taxon>Hexapoda</taxon>
        <taxon>Insecta</taxon>
        <taxon>Pterygota</taxon>
        <taxon>Neoptera</taxon>
        <taxon>Endopterygota</taxon>
        <taxon>Diptera</taxon>
        <taxon>Nematocera</taxon>
        <taxon>Culicoidea</taxon>
        <taxon>Culicidae</taxon>
        <taxon>Culicinae</taxon>
        <taxon>Aedini</taxon>
        <taxon>Aedes</taxon>
        <taxon>Stegomyia</taxon>
    </lineage>
</organism>
<dbReference type="EMBL" id="GEHC01001058">
    <property type="protein sequence ID" value="JAV46587.1"/>
    <property type="molecule type" value="Transcribed_RNA"/>
</dbReference>
<evidence type="ECO:0000313" key="3">
    <source>
        <dbReference type="EMBL" id="JAV46587.1"/>
    </source>
</evidence>
<dbReference type="Pfam" id="PF22936">
    <property type="entry name" value="Pol_BBD"/>
    <property type="match status" value="1"/>
</dbReference>
<dbReference type="AlphaFoldDB" id="A0A1W7R5Y6"/>
<keyword evidence="1" id="KW-0863">Zinc-finger</keyword>
<keyword evidence="1" id="KW-0862">Zinc</keyword>